<reference evidence="1 2" key="1">
    <citation type="journal article" date="2023" name="PLoS ONE">
        <title>Complete genome assembly of Hawai'i environmental nontuberculous mycobacteria reveals unexpected co-isolation with methylobacteria.</title>
        <authorList>
            <person name="Hendrix J."/>
            <person name="Epperson L.E."/>
            <person name="Tong E.I."/>
            <person name="Chan Y.L."/>
            <person name="Hasan N.A."/>
            <person name="Dawrs S.N."/>
            <person name="Norton G.J."/>
            <person name="Virdi R."/>
            <person name="Crooks J.L."/>
            <person name="Chan E.D."/>
            <person name="Honda J.R."/>
            <person name="Strong M."/>
        </authorList>
    </citation>
    <scope>NUCLEOTIDE SEQUENCE [LARGE SCALE GENOMIC DNA]</scope>
    <source>
        <strain evidence="1 2">NJH_HI04-1</strain>
    </source>
</reference>
<evidence type="ECO:0000313" key="1">
    <source>
        <dbReference type="EMBL" id="MEN3232537.1"/>
    </source>
</evidence>
<dbReference type="Proteomes" id="UP001407347">
    <property type="component" value="Unassembled WGS sequence"/>
</dbReference>
<protein>
    <submittedName>
        <fullName evidence="1">Uncharacterized protein</fullName>
    </submittedName>
</protein>
<name>A0ABU9ZM35_9HYPH</name>
<evidence type="ECO:0000313" key="2">
    <source>
        <dbReference type="Proteomes" id="UP001407347"/>
    </source>
</evidence>
<keyword evidence="2" id="KW-1185">Reference proteome</keyword>
<sequence length="45" mass="5446">MSALAIFLHAWRLRRIRRAMREFRLSVEAYETAYRRPPFPPADRA</sequence>
<proteinExistence type="predicted"/>
<dbReference type="RefSeq" id="WP_346012741.1">
    <property type="nucleotide sequence ID" value="NZ_JAQYXP010000001.1"/>
</dbReference>
<gene>
    <name evidence="1" type="ORF">PUR29_02760</name>
</gene>
<comment type="caution">
    <text evidence="1">The sequence shown here is derived from an EMBL/GenBank/DDBJ whole genome shotgun (WGS) entry which is preliminary data.</text>
</comment>
<organism evidence="1 2">
    <name type="scientific">Methylobacterium ajmalii</name>
    <dbReference type="NCBI Taxonomy" id="2738439"/>
    <lineage>
        <taxon>Bacteria</taxon>
        <taxon>Pseudomonadati</taxon>
        <taxon>Pseudomonadota</taxon>
        <taxon>Alphaproteobacteria</taxon>
        <taxon>Hyphomicrobiales</taxon>
        <taxon>Methylobacteriaceae</taxon>
        <taxon>Methylobacterium</taxon>
    </lineage>
</organism>
<accession>A0ABU9ZM35</accession>
<dbReference type="EMBL" id="JAQYXP010000001">
    <property type="protein sequence ID" value="MEN3232537.1"/>
    <property type="molecule type" value="Genomic_DNA"/>
</dbReference>